<feature type="domain" description="RCD1 WWE" evidence="1">
    <location>
        <begin position="5"/>
        <end position="38"/>
    </location>
</feature>
<protein>
    <recommendedName>
        <fullName evidence="1">RCD1 WWE domain-containing protein</fullName>
    </recommendedName>
</protein>
<name>W9RDS0_9ROSA</name>
<sequence>MVSIICLDFLHMLRLDLETGLQQPLAWSWINEAEKCFFPERYADDDEARMNGQCEYGRNGDALSIEPSRDQAADRD</sequence>
<evidence type="ECO:0000313" key="2">
    <source>
        <dbReference type="EMBL" id="EXB66500.1"/>
    </source>
</evidence>
<dbReference type="AlphaFoldDB" id="W9RDS0"/>
<organism evidence="2 3">
    <name type="scientific">Morus notabilis</name>
    <dbReference type="NCBI Taxonomy" id="981085"/>
    <lineage>
        <taxon>Eukaryota</taxon>
        <taxon>Viridiplantae</taxon>
        <taxon>Streptophyta</taxon>
        <taxon>Embryophyta</taxon>
        <taxon>Tracheophyta</taxon>
        <taxon>Spermatophyta</taxon>
        <taxon>Magnoliopsida</taxon>
        <taxon>eudicotyledons</taxon>
        <taxon>Gunneridae</taxon>
        <taxon>Pentapetalae</taxon>
        <taxon>rosids</taxon>
        <taxon>fabids</taxon>
        <taxon>Rosales</taxon>
        <taxon>Moraceae</taxon>
        <taxon>Moreae</taxon>
        <taxon>Morus</taxon>
    </lineage>
</organism>
<dbReference type="Pfam" id="PF23467">
    <property type="entry name" value="WWE_5"/>
    <property type="match status" value="1"/>
</dbReference>
<evidence type="ECO:0000259" key="1">
    <source>
        <dbReference type="Pfam" id="PF23467"/>
    </source>
</evidence>
<dbReference type="EMBL" id="KE344549">
    <property type="protein sequence ID" value="EXB66500.1"/>
    <property type="molecule type" value="Genomic_DNA"/>
</dbReference>
<dbReference type="Proteomes" id="UP000030645">
    <property type="component" value="Unassembled WGS sequence"/>
</dbReference>
<gene>
    <name evidence="2" type="ORF">L484_017737</name>
</gene>
<proteinExistence type="predicted"/>
<evidence type="ECO:0000313" key="3">
    <source>
        <dbReference type="Proteomes" id="UP000030645"/>
    </source>
</evidence>
<accession>W9RDS0</accession>
<dbReference type="InterPro" id="IPR057823">
    <property type="entry name" value="WWE_RCD1"/>
</dbReference>
<keyword evidence="3" id="KW-1185">Reference proteome</keyword>
<reference evidence="3" key="1">
    <citation type="submission" date="2013-01" db="EMBL/GenBank/DDBJ databases">
        <title>Draft Genome Sequence of a Mulberry Tree, Morus notabilis C.K. Schneid.</title>
        <authorList>
            <person name="He N."/>
            <person name="Zhao S."/>
        </authorList>
    </citation>
    <scope>NUCLEOTIDE SEQUENCE</scope>
</reference>